<organism evidence="2">
    <name type="scientific">Fervidicoccus fontis</name>
    <dbReference type="NCBI Taxonomy" id="683846"/>
    <lineage>
        <taxon>Archaea</taxon>
        <taxon>Thermoproteota</taxon>
        <taxon>Thermoprotei</taxon>
        <taxon>Fervidicoccales</taxon>
        <taxon>Fervidicoccaceae</taxon>
        <taxon>Fervidicoccus</taxon>
    </lineage>
</organism>
<accession>A0A7J3SL55</accession>
<sequence>MSTIIGSRGKYKVLKVIYEYGEVNISRIARETGLNYAYVKRYVKELKDSGIINERAFGRAKMYSINYTSSKAVIVRDIIKETEELDL</sequence>
<dbReference type="EMBL" id="DTLS01000055">
    <property type="protein sequence ID" value="HGZ59975.1"/>
    <property type="molecule type" value="Genomic_DNA"/>
</dbReference>
<dbReference type="CDD" id="cd00090">
    <property type="entry name" value="HTH_ARSR"/>
    <property type="match status" value="1"/>
</dbReference>
<dbReference type="PROSITE" id="PS50987">
    <property type="entry name" value="HTH_ARSR_2"/>
    <property type="match status" value="1"/>
</dbReference>
<feature type="domain" description="HTH arsR-type" evidence="1">
    <location>
        <begin position="1"/>
        <end position="86"/>
    </location>
</feature>
<dbReference type="AlphaFoldDB" id="A0A7J3SL55"/>
<reference evidence="2" key="1">
    <citation type="journal article" date="2020" name="mSystems">
        <title>Genome- and Community-Level Interaction Insights into Carbon Utilization and Element Cycling Functions of Hydrothermarchaeota in Hydrothermal Sediment.</title>
        <authorList>
            <person name="Zhou Z."/>
            <person name="Liu Y."/>
            <person name="Xu W."/>
            <person name="Pan J."/>
            <person name="Luo Z.H."/>
            <person name="Li M."/>
        </authorList>
    </citation>
    <scope>NUCLEOTIDE SEQUENCE [LARGE SCALE GENOMIC DNA]</scope>
    <source>
        <strain evidence="2">SpSt-885</strain>
    </source>
</reference>
<evidence type="ECO:0000313" key="2">
    <source>
        <dbReference type="EMBL" id="HGZ59975.1"/>
    </source>
</evidence>
<name>A0A7J3SL55_9CREN</name>
<dbReference type="Gene3D" id="1.10.10.10">
    <property type="entry name" value="Winged helix-like DNA-binding domain superfamily/Winged helix DNA-binding domain"/>
    <property type="match status" value="1"/>
</dbReference>
<proteinExistence type="predicted"/>
<dbReference type="InterPro" id="IPR036390">
    <property type="entry name" value="WH_DNA-bd_sf"/>
</dbReference>
<dbReference type="InterPro" id="IPR011991">
    <property type="entry name" value="ArsR-like_HTH"/>
</dbReference>
<comment type="caution">
    <text evidence="2">The sequence shown here is derived from an EMBL/GenBank/DDBJ whole genome shotgun (WGS) entry which is preliminary data.</text>
</comment>
<dbReference type="SUPFAM" id="SSF46785">
    <property type="entry name" value="Winged helix' DNA-binding domain"/>
    <property type="match status" value="1"/>
</dbReference>
<dbReference type="InterPro" id="IPR036388">
    <property type="entry name" value="WH-like_DNA-bd_sf"/>
</dbReference>
<dbReference type="Pfam" id="PF13412">
    <property type="entry name" value="HTH_24"/>
    <property type="match status" value="1"/>
</dbReference>
<gene>
    <name evidence="2" type="ORF">ENW83_02045</name>
</gene>
<protein>
    <submittedName>
        <fullName evidence="2">ArsR family transcriptional regulator</fullName>
    </submittedName>
</protein>
<dbReference type="GO" id="GO:0003700">
    <property type="term" value="F:DNA-binding transcription factor activity"/>
    <property type="evidence" value="ECO:0007669"/>
    <property type="project" value="InterPro"/>
</dbReference>
<dbReference type="InterPro" id="IPR001845">
    <property type="entry name" value="HTH_ArsR_DNA-bd_dom"/>
</dbReference>
<evidence type="ECO:0000259" key="1">
    <source>
        <dbReference type="PROSITE" id="PS50987"/>
    </source>
</evidence>